<sequence>MKKIFLYILLFPIWGVVSAQKTEGIVHYEYQLNWIKMIKKLPYLTQEEKDRMENSFKNEENTKQKLNLYFNEKESIYTWGQDQQEYEGTEYKGRNEELLMHKNFELEKHNDMIEMSGKTYLLQDSLQKIEWKVMNQIKEVAGYICMKAVTEDKVKGQKITAWFTGDIPVASGPEQFHGLPGMILELDIDDGTLMIEATNVEFKKLEKELVLPKMKGKKINDKDFNALISKYINDSIKMQRNPYWAIRY</sequence>
<evidence type="ECO:0000313" key="1">
    <source>
        <dbReference type="EMBL" id="GGD45393.1"/>
    </source>
</evidence>
<reference evidence="1" key="2">
    <citation type="submission" date="2020-09" db="EMBL/GenBank/DDBJ databases">
        <authorList>
            <person name="Sun Q."/>
            <person name="Zhou Y."/>
        </authorList>
    </citation>
    <scope>NUCLEOTIDE SEQUENCE</scope>
    <source>
        <strain evidence="1">CGMCC 1.15958</strain>
    </source>
</reference>
<dbReference type="RefSeq" id="WP_188764603.1">
    <property type="nucleotide sequence ID" value="NZ_BMKK01000001.1"/>
</dbReference>
<dbReference type="Proteomes" id="UP000609064">
    <property type="component" value="Unassembled WGS sequence"/>
</dbReference>
<organism evidence="1 2">
    <name type="scientific">Emticicia aquatilis</name>
    <dbReference type="NCBI Taxonomy" id="1537369"/>
    <lineage>
        <taxon>Bacteria</taxon>
        <taxon>Pseudomonadati</taxon>
        <taxon>Bacteroidota</taxon>
        <taxon>Cytophagia</taxon>
        <taxon>Cytophagales</taxon>
        <taxon>Leadbetterellaceae</taxon>
        <taxon>Emticicia</taxon>
    </lineage>
</organism>
<reference evidence="1" key="1">
    <citation type="journal article" date="2014" name="Int. J. Syst. Evol. Microbiol.">
        <title>Complete genome sequence of Corynebacterium casei LMG S-19264T (=DSM 44701T), isolated from a smear-ripened cheese.</title>
        <authorList>
            <consortium name="US DOE Joint Genome Institute (JGI-PGF)"/>
            <person name="Walter F."/>
            <person name="Albersmeier A."/>
            <person name="Kalinowski J."/>
            <person name="Ruckert C."/>
        </authorList>
    </citation>
    <scope>NUCLEOTIDE SEQUENCE</scope>
    <source>
        <strain evidence="1">CGMCC 1.15958</strain>
    </source>
</reference>
<dbReference type="InterPro" id="IPR005901">
    <property type="entry name" value="GLPGLI"/>
</dbReference>
<dbReference type="AlphaFoldDB" id="A0A917DLA2"/>
<comment type="caution">
    <text evidence="1">The sequence shown here is derived from an EMBL/GenBank/DDBJ whole genome shotgun (WGS) entry which is preliminary data.</text>
</comment>
<protein>
    <submittedName>
        <fullName evidence="1">GLPGLI family protein</fullName>
    </submittedName>
</protein>
<dbReference type="Pfam" id="PF09697">
    <property type="entry name" value="Porph_ging"/>
    <property type="match status" value="1"/>
</dbReference>
<dbReference type="NCBIfam" id="TIGR01200">
    <property type="entry name" value="GLPGLI"/>
    <property type="match status" value="1"/>
</dbReference>
<evidence type="ECO:0000313" key="2">
    <source>
        <dbReference type="Proteomes" id="UP000609064"/>
    </source>
</evidence>
<accession>A0A917DLA2</accession>
<dbReference type="EMBL" id="BMKK01000001">
    <property type="protein sequence ID" value="GGD45393.1"/>
    <property type="molecule type" value="Genomic_DNA"/>
</dbReference>
<proteinExistence type="predicted"/>
<keyword evidence="2" id="KW-1185">Reference proteome</keyword>
<gene>
    <name evidence="1" type="ORF">GCM10011514_06750</name>
</gene>
<name>A0A917DLA2_9BACT</name>